<dbReference type="PANTHER" id="PTHR10871">
    <property type="entry name" value="30S RIBOSOMAL PROTEIN S13/40S RIBOSOMAL PROTEIN S18"/>
    <property type="match status" value="1"/>
</dbReference>
<evidence type="ECO:0000256" key="2">
    <source>
        <dbReference type="ARBA" id="ARBA00008080"/>
    </source>
</evidence>
<dbReference type="Pfam" id="PF00416">
    <property type="entry name" value="Ribosomal_S13"/>
    <property type="match status" value="1"/>
</dbReference>
<dbReference type="PIRSF" id="PIRSF002134">
    <property type="entry name" value="Ribosomal_S13"/>
    <property type="match status" value="1"/>
</dbReference>
<evidence type="ECO:0000313" key="14">
    <source>
        <dbReference type="EMBL" id="QKJ84926.1"/>
    </source>
</evidence>
<evidence type="ECO:0000256" key="11">
    <source>
        <dbReference type="ARBA" id="ARBA00042802"/>
    </source>
</evidence>
<dbReference type="AlphaFoldDB" id="A0A6M8U2Z3"/>
<comment type="similarity">
    <text evidence="2 12">Belongs to the universal ribosomal protein uS13 family.</text>
</comment>
<comment type="subunit">
    <text evidence="9">Part of the small ribosomal subunit.</text>
</comment>
<feature type="region of interest" description="Disordered" evidence="13">
    <location>
        <begin position="101"/>
        <end position="136"/>
    </location>
</feature>
<dbReference type="GO" id="GO:0006412">
    <property type="term" value="P:translation"/>
    <property type="evidence" value="ECO:0007669"/>
    <property type="project" value="InterPro"/>
</dbReference>
<dbReference type="GO" id="GO:0015935">
    <property type="term" value="C:small ribosomal subunit"/>
    <property type="evidence" value="ECO:0007669"/>
    <property type="project" value="TreeGrafter"/>
</dbReference>
<dbReference type="PROSITE" id="PS00646">
    <property type="entry name" value="RIBOSOMAL_S13_1"/>
    <property type="match status" value="1"/>
</dbReference>
<comment type="function">
    <text evidence="8">Located at the top of the head of the small subunit, it contacts several helices of the 18S rRNA.</text>
</comment>
<name>A0A6M8U2Z3_9CHLO</name>
<dbReference type="EMBL" id="MN966687">
    <property type="protein sequence ID" value="QKJ84926.1"/>
    <property type="molecule type" value="Genomic_DNA"/>
</dbReference>
<evidence type="ECO:0000256" key="3">
    <source>
        <dbReference type="ARBA" id="ARBA00022730"/>
    </source>
</evidence>
<dbReference type="InterPro" id="IPR010979">
    <property type="entry name" value="Ribosomal_uS13-like_H2TH"/>
</dbReference>
<gene>
    <name evidence="14" type="primary">rps13</name>
</gene>
<dbReference type="GO" id="GO:0005739">
    <property type="term" value="C:mitochondrion"/>
    <property type="evidence" value="ECO:0007669"/>
    <property type="project" value="UniProtKB-SubCell"/>
</dbReference>
<sequence length="136" mass="15636">MIFFLNTSFSEKTEIFKALIQIEGIGKTSVKQILDCIYVSNKMKIGNLSSSQLSKIKQILDQNYYINQELRTFNNNNIKRLGSIGSYRGLRHSLGLPLRGQRTHTNAKTCRKRNKVVSSARLKQETKIKTKSKRKN</sequence>
<dbReference type="InterPro" id="IPR018269">
    <property type="entry name" value="Ribosomal_uS13_CS"/>
</dbReference>
<keyword evidence="5 12" id="KW-0689">Ribosomal protein</keyword>
<organism evidence="14">
    <name type="scientific">Jaagichlorella hainangensis</name>
    <dbReference type="NCBI Taxonomy" id="445995"/>
    <lineage>
        <taxon>Eukaryota</taxon>
        <taxon>Viridiplantae</taxon>
        <taxon>Chlorophyta</taxon>
        <taxon>core chlorophytes</taxon>
        <taxon>Trebouxiophyceae</taxon>
        <taxon>Watanabeales</taxon>
        <taxon>Watanabeaceae</taxon>
        <taxon>Jaagichlorella</taxon>
    </lineage>
</organism>
<reference evidence="14" key="1">
    <citation type="journal article" date="2020" name="Mitochondrial DNA Part B Resour">
        <title>The complete mitochondrial genome of the rubber tree endophytic alga Heveochlorella hainangensis.</title>
        <authorList>
            <person name="Yu B."/>
            <person name="Ma S."/>
            <person name="Han B."/>
            <person name="Fu L."/>
            <person name="Tan D."/>
            <person name="Sun X."/>
            <person name="Zhang J."/>
        </authorList>
    </citation>
    <scope>NUCLEOTIDE SEQUENCE</scope>
</reference>
<evidence type="ECO:0000256" key="6">
    <source>
        <dbReference type="ARBA" id="ARBA00023128"/>
    </source>
</evidence>
<dbReference type="GeneID" id="55748030"/>
<proteinExistence type="inferred from homology"/>
<dbReference type="Gene3D" id="4.10.910.10">
    <property type="entry name" value="30s ribosomal protein s13, domain 2"/>
    <property type="match status" value="1"/>
</dbReference>
<dbReference type="SUPFAM" id="SSF46946">
    <property type="entry name" value="S13-like H2TH domain"/>
    <property type="match status" value="1"/>
</dbReference>
<evidence type="ECO:0000256" key="5">
    <source>
        <dbReference type="ARBA" id="ARBA00022980"/>
    </source>
</evidence>
<keyword evidence="7 12" id="KW-0687">Ribonucleoprotein</keyword>
<evidence type="ECO:0000256" key="13">
    <source>
        <dbReference type="SAM" id="MobiDB-lite"/>
    </source>
</evidence>
<geneLocation type="mitochondrion" evidence="14"/>
<evidence type="ECO:0000256" key="4">
    <source>
        <dbReference type="ARBA" id="ARBA00022884"/>
    </source>
</evidence>
<comment type="subcellular location">
    <subcellularLocation>
        <location evidence="1">Mitochondrion</location>
    </subcellularLocation>
</comment>
<dbReference type="RefSeq" id="YP_009861070.1">
    <property type="nucleotide sequence ID" value="NC_048968.1"/>
</dbReference>
<keyword evidence="4" id="KW-0694">RNA-binding</keyword>
<dbReference type="Gene3D" id="1.10.8.50">
    <property type="match status" value="1"/>
</dbReference>
<protein>
    <recommendedName>
        <fullName evidence="10">Small ribosomal subunit protein uS13m</fullName>
    </recommendedName>
    <alternativeName>
        <fullName evidence="11">Ribosomal protein S13, mitochondrial</fullName>
    </alternativeName>
</protein>
<evidence type="ECO:0000256" key="12">
    <source>
        <dbReference type="RuleBase" id="RU003830"/>
    </source>
</evidence>
<dbReference type="InterPro" id="IPR001892">
    <property type="entry name" value="Ribosomal_uS13"/>
</dbReference>
<evidence type="ECO:0000256" key="7">
    <source>
        <dbReference type="ARBA" id="ARBA00023274"/>
    </source>
</evidence>
<evidence type="ECO:0000256" key="8">
    <source>
        <dbReference type="ARBA" id="ARBA00037439"/>
    </source>
</evidence>
<accession>A0A6M8U2Z3</accession>
<dbReference type="GO" id="GO:0003735">
    <property type="term" value="F:structural constituent of ribosome"/>
    <property type="evidence" value="ECO:0007669"/>
    <property type="project" value="InterPro"/>
</dbReference>
<evidence type="ECO:0000256" key="9">
    <source>
        <dbReference type="ARBA" id="ARBA00038537"/>
    </source>
</evidence>
<dbReference type="PANTHER" id="PTHR10871:SF8">
    <property type="entry name" value="SMALL RIBOSOMAL SUBUNIT PROTEIN US13M"/>
    <property type="match status" value="1"/>
</dbReference>
<dbReference type="PROSITE" id="PS50159">
    <property type="entry name" value="RIBOSOMAL_S13_2"/>
    <property type="match status" value="1"/>
</dbReference>
<keyword evidence="3" id="KW-0699">rRNA-binding</keyword>
<keyword evidence="6 14" id="KW-0496">Mitochondrion</keyword>
<dbReference type="GO" id="GO:0019843">
    <property type="term" value="F:rRNA binding"/>
    <property type="evidence" value="ECO:0007669"/>
    <property type="project" value="UniProtKB-KW"/>
</dbReference>
<evidence type="ECO:0000256" key="1">
    <source>
        <dbReference type="ARBA" id="ARBA00004173"/>
    </source>
</evidence>
<dbReference type="InterPro" id="IPR027437">
    <property type="entry name" value="Rbsml_uS13_C"/>
</dbReference>
<evidence type="ECO:0000256" key="10">
    <source>
        <dbReference type="ARBA" id="ARBA00040757"/>
    </source>
</evidence>
<dbReference type="HAMAP" id="MF_01315">
    <property type="entry name" value="Ribosomal_uS13"/>
    <property type="match status" value="1"/>
</dbReference>